<dbReference type="AlphaFoldDB" id="A0A3N0CAN1"/>
<organism evidence="3 4">
    <name type="scientific">Nocardioides marmoriginsengisoli</name>
    <dbReference type="NCBI Taxonomy" id="661483"/>
    <lineage>
        <taxon>Bacteria</taxon>
        <taxon>Bacillati</taxon>
        <taxon>Actinomycetota</taxon>
        <taxon>Actinomycetes</taxon>
        <taxon>Propionibacteriales</taxon>
        <taxon>Nocardioidaceae</taxon>
        <taxon>Nocardioides</taxon>
    </lineage>
</organism>
<keyword evidence="2" id="KW-0472">Membrane</keyword>
<proteinExistence type="predicted"/>
<dbReference type="RefSeq" id="WP_123229262.1">
    <property type="nucleotide sequence ID" value="NZ_RJSE01000009.1"/>
</dbReference>
<reference evidence="3 4" key="1">
    <citation type="submission" date="2018-11" db="EMBL/GenBank/DDBJ databases">
        <authorList>
            <person name="Li F."/>
        </authorList>
    </citation>
    <scope>NUCLEOTIDE SEQUENCE [LARGE SCALE GENOMIC DNA]</scope>
    <source>
        <strain evidence="3 4">Gsoil 097</strain>
    </source>
</reference>
<evidence type="ECO:0000313" key="3">
    <source>
        <dbReference type="EMBL" id="RNL60510.1"/>
    </source>
</evidence>
<accession>A0A3N0CAN1</accession>
<keyword evidence="4" id="KW-1185">Reference proteome</keyword>
<feature type="region of interest" description="Disordered" evidence="1">
    <location>
        <begin position="128"/>
        <end position="149"/>
    </location>
</feature>
<dbReference type="Proteomes" id="UP000267128">
    <property type="component" value="Unassembled WGS sequence"/>
</dbReference>
<keyword evidence="2" id="KW-0812">Transmembrane</keyword>
<name>A0A3N0CAN1_9ACTN</name>
<dbReference type="EMBL" id="RJSE01000009">
    <property type="protein sequence ID" value="RNL60510.1"/>
    <property type="molecule type" value="Genomic_DNA"/>
</dbReference>
<gene>
    <name evidence="3" type="ORF">EFK50_19510</name>
</gene>
<sequence>MTGHTRKRRTRSSPRYVVLGAAAVATAAAVAGIGYLVPDPGDHPVKPAPERPTSSAHWTGAAADLDEFRCSGTRAGWSARGVLTNTDGVDRSYRVSISLARRATGEVVDSGEVTVVVDGRSSRPITVDLGPARSRKGLDCVPNVTSTAS</sequence>
<evidence type="ECO:0000256" key="1">
    <source>
        <dbReference type="SAM" id="MobiDB-lite"/>
    </source>
</evidence>
<feature type="transmembrane region" description="Helical" evidence="2">
    <location>
        <begin position="16"/>
        <end position="37"/>
    </location>
</feature>
<protein>
    <submittedName>
        <fullName evidence="3">Uncharacterized protein</fullName>
    </submittedName>
</protein>
<keyword evidence="2" id="KW-1133">Transmembrane helix</keyword>
<comment type="caution">
    <text evidence="3">The sequence shown here is derived from an EMBL/GenBank/DDBJ whole genome shotgun (WGS) entry which is preliminary data.</text>
</comment>
<evidence type="ECO:0000256" key="2">
    <source>
        <dbReference type="SAM" id="Phobius"/>
    </source>
</evidence>
<evidence type="ECO:0000313" key="4">
    <source>
        <dbReference type="Proteomes" id="UP000267128"/>
    </source>
</evidence>